<reference evidence="1 2" key="1">
    <citation type="journal article" date="2018" name="Front. Plant Sci.">
        <title>Red Clover (Trifolium pratense) and Zigzag Clover (T. medium) - A Picture of Genomic Similarities and Differences.</title>
        <authorList>
            <person name="Dluhosova J."/>
            <person name="Istvanek J."/>
            <person name="Nedelnik J."/>
            <person name="Repkova J."/>
        </authorList>
    </citation>
    <scope>NUCLEOTIDE SEQUENCE [LARGE SCALE GENOMIC DNA]</scope>
    <source>
        <strain evidence="2">cv. 10/8</strain>
        <tissue evidence="1">Leaf</tissue>
    </source>
</reference>
<proteinExistence type="predicted"/>
<dbReference type="AlphaFoldDB" id="A0A392VDY3"/>
<keyword evidence="2" id="KW-1185">Reference proteome</keyword>
<accession>A0A392VDY3</accession>
<organism evidence="1 2">
    <name type="scientific">Trifolium medium</name>
    <dbReference type="NCBI Taxonomy" id="97028"/>
    <lineage>
        <taxon>Eukaryota</taxon>
        <taxon>Viridiplantae</taxon>
        <taxon>Streptophyta</taxon>
        <taxon>Embryophyta</taxon>
        <taxon>Tracheophyta</taxon>
        <taxon>Spermatophyta</taxon>
        <taxon>Magnoliopsida</taxon>
        <taxon>eudicotyledons</taxon>
        <taxon>Gunneridae</taxon>
        <taxon>Pentapetalae</taxon>
        <taxon>rosids</taxon>
        <taxon>fabids</taxon>
        <taxon>Fabales</taxon>
        <taxon>Fabaceae</taxon>
        <taxon>Papilionoideae</taxon>
        <taxon>50 kb inversion clade</taxon>
        <taxon>NPAAA clade</taxon>
        <taxon>Hologalegina</taxon>
        <taxon>IRL clade</taxon>
        <taxon>Trifolieae</taxon>
        <taxon>Trifolium</taxon>
    </lineage>
</organism>
<dbReference type="Proteomes" id="UP000265520">
    <property type="component" value="Unassembled WGS sequence"/>
</dbReference>
<evidence type="ECO:0000313" key="1">
    <source>
        <dbReference type="EMBL" id="MCI86588.1"/>
    </source>
</evidence>
<evidence type="ECO:0000313" key="2">
    <source>
        <dbReference type="Proteomes" id="UP000265520"/>
    </source>
</evidence>
<protein>
    <submittedName>
        <fullName evidence="1">Uncharacterized protein</fullName>
    </submittedName>
</protein>
<sequence>MLIWVLWNNRNNKVWNESCDPERSVGLKARHMWEDWFSVQQVHQGGSQYNQQQQP</sequence>
<feature type="non-terminal residue" evidence="1">
    <location>
        <position position="55"/>
    </location>
</feature>
<dbReference type="EMBL" id="LXQA011144889">
    <property type="protein sequence ID" value="MCI86588.1"/>
    <property type="molecule type" value="Genomic_DNA"/>
</dbReference>
<name>A0A392VDY3_9FABA</name>
<comment type="caution">
    <text evidence="1">The sequence shown here is derived from an EMBL/GenBank/DDBJ whole genome shotgun (WGS) entry which is preliminary data.</text>
</comment>